<dbReference type="Proteomes" id="UP001431783">
    <property type="component" value="Unassembled WGS sequence"/>
</dbReference>
<sequence>MTQIYAGYLMRSRCWRHRRQKTETKRWVAILQDSDLSPDKRATRKAHWTSGGIRCPLLNKKERIERRRGVVHENVSFGMIRVLGWSEFYLVKFQDTRTFSS</sequence>
<proteinExistence type="predicted"/>
<evidence type="ECO:0000313" key="2">
    <source>
        <dbReference type="Proteomes" id="UP001431783"/>
    </source>
</evidence>
<comment type="caution">
    <text evidence="1">The sequence shown here is derived from an EMBL/GenBank/DDBJ whole genome shotgun (WGS) entry which is preliminary data.</text>
</comment>
<keyword evidence="2" id="KW-1185">Reference proteome</keyword>
<dbReference type="AlphaFoldDB" id="A0AAW1UMK9"/>
<organism evidence="1 2">
    <name type="scientific">Henosepilachna vigintioctopunctata</name>
    <dbReference type="NCBI Taxonomy" id="420089"/>
    <lineage>
        <taxon>Eukaryota</taxon>
        <taxon>Metazoa</taxon>
        <taxon>Ecdysozoa</taxon>
        <taxon>Arthropoda</taxon>
        <taxon>Hexapoda</taxon>
        <taxon>Insecta</taxon>
        <taxon>Pterygota</taxon>
        <taxon>Neoptera</taxon>
        <taxon>Endopterygota</taxon>
        <taxon>Coleoptera</taxon>
        <taxon>Polyphaga</taxon>
        <taxon>Cucujiformia</taxon>
        <taxon>Coccinelloidea</taxon>
        <taxon>Coccinellidae</taxon>
        <taxon>Epilachninae</taxon>
        <taxon>Epilachnini</taxon>
        <taxon>Henosepilachna</taxon>
    </lineage>
</organism>
<evidence type="ECO:0000313" key="1">
    <source>
        <dbReference type="EMBL" id="KAK9882315.1"/>
    </source>
</evidence>
<protein>
    <submittedName>
        <fullName evidence="1">Uncharacterized protein</fullName>
    </submittedName>
</protein>
<name>A0AAW1UMK9_9CUCU</name>
<dbReference type="EMBL" id="JARQZJ010000074">
    <property type="protein sequence ID" value="KAK9882315.1"/>
    <property type="molecule type" value="Genomic_DNA"/>
</dbReference>
<reference evidence="1 2" key="1">
    <citation type="submission" date="2023-03" db="EMBL/GenBank/DDBJ databases">
        <title>Genome insight into feeding habits of ladybird beetles.</title>
        <authorList>
            <person name="Li H.-S."/>
            <person name="Huang Y.-H."/>
            <person name="Pang H."/>
        </authorList>
    </citation>
    <scope>NUCLEOTIDE SEQUENCE [LARGE SCALE GENOMIC DNA]</scope>
    <source>
        <strain evidence="1">SYSU_2023b</strain>
        <tissue evidence="1">Whole body</tissue>
    </source>
</reference>
<accession>A0AAW1UMK9</accession>
<gene>
    <name evidence="1" type="ORF">WA026_020432</name>
</gene>